<dbReference type="Proteomes" id="UP000606974">
    <property type="component" value="Unassembled WGS sequence"/>
</dbReference>
<gene>
    <name evidence="1" type="ORF">GJ744_002460</name>
</gene>
<evidence type="ECO:0000313" key="1">
    <source>
        <dbReference type="EMBL" id="KAF7504340.1"/>
    </source>
</evidence>
<organism evidence="1 2">
    <name type="scientific">Endocarpon pusillum</name>
    <dbReference type="NCBI Taxonomy" id="364733"/>
    <lineage>
        <taxon>Eukaryota</taxon>
        <taxon>Fungi</taxon>
        <taxon>Dikarya</taxon>
        <taxon>Ascomycota</taxon>
        <taxon>Pezizomycotina</taxon>
        <taxon>Eurotiomycetes</taxon>
        <taxon>Chaetothyriomycetidae</taxon>
        <taxon>Verrucariales</taxon>
        <taxon>Verrucariaceae</taxon>
        <taxon>Endocarpon</taxon>
    </lineage>
</organism>
<keyword evidence="2" id="KW-1185">Reference proteome</keyword>
<dbReference type="AlphaFoldDB" id="A0A8H7E0H2"/>
<name>A0A8H7E0H2_9EURO</name>
<reference evidence="1" key="1">
    <citation type="submission" date="2020-02" db="EMBL/GenBank/DDBJ databases">
        <authorList>
            <person name="Palmer J.M."/>
        </authorList>
    </citation>
    <scope>NUCLEOTIDE SEQUENCE</scope>
    <source>
        <strain evidence="1">EPUS1.4</strain>
        <tissue evidence="1">Thallus</tissue>
    </source>
</reference>
<protein>
    <submittedName>
        <fullName evidence="1">Uncharacterized protein</fullName>
    </submittedName>
</protein>
<comment type="caution">
    <text evidence="1">The sequence shown here is derived from an EMBL/GenBank/DDBJ whole genome shotgun (WGS) entry which is preliminary data.</text>
</comment>
<dbReference type="EMBL" id="JAACFV010000141">
    <property type="protein sequence ID" value="KAF7504340.1"/>
    <property type="molecule type" value="Genomic_DNA"/>
</dbReference>
<sequence>MKIELDFPSCTHSLQFQLIHEFSAATDLWAGALPPSITPLGYHAGVTVVIAKPALRISRLLLPTSTSVEDEGPMTGSVRSGPDEFALLHSLNLLQVLHPTF</sequence>
<evidence type="ECO:0000313" key="2">
    <source>
        <dbReference type="Proteomes" id="UP000606974"/>
    </source>
</evidence>
<accession>A0A8H7E0H2</accession>
<proteinExistence type="predicted"/>